<evidence type="ECO:0000313" key="2">
    <source>
        <dbReference type="Proteomes" id="UP000076584"/>
    </source>
</evidence>
<evidence type="ECO:0000313" key="1">
    <source>
        <dbReference type="EMBL" id="KZL80521.1"/>
    </source>
</evidence>
<comment type="caution">
    <text evidence="1">The sequence shown here is derived from an EMBL/GenBank/DDBJ whole genome shotgun (WGS) entry which is preliminary data.</text>
</comment>
<reference evidence="1 2" key="1">
    <citation type="submission" date="2015-06" db="EMBL/GenBank/DDBJ databases">
        <title>Survival trade-offs in plant roots during colonization by closely related pathogenic and mutualistic fungi.</title>
        <authorList>
            <person name="Hacquard S."/>
            <person name="Kracher B."/>
            <person name="Hiruma K."/>
            <person name="Weinman A."/>
            <person name="Muench P."/>
            <person name="Garrido Oter R."/>
            <person name="Ver Loren van Themaat E."/>
            <person name="Dallerey J.-F."/>
            <person name="Damm U."/>
            <person name="Henrissat B."/>
            <person name="Lespinet O."/>
            <person name="Thon M."/>
            <person name="Kemen E."/>
            <person name="McHardy A.C."/>
            <person name="Schulze-Lefert P."/>
            <person name="O'Connell R.J."/>
        </authorList>
    </citation>
    <scope>NUCLEOTIDE SEQUENCE [LARGE SCALE GENOMIC DNA]</scope>
    <source>
        <strain evidence="1 2">MAFF 238704</strain>
    </source>
</reference>
<gene>
    <name evidence="1" type="ORF">CI238_11429</name>
</gene>
<proteinExistence type="predicted"/>
<protein>
    <submittedName>
        <fullName evidence="1">Transposase</fullName>
    </submittedName>
</protein>
<accession>A0A167ATY4</accession>
<keyword evidence="2" id="KW-1185">Reference proteome</keyword>
<dbReference type="EMBL" id="LFIW01001893">
    <property type="protein sequence ID" value="KZL80521.1"/>
    <property type="molecule type" value="Genomic_DNA"/>
</dbReference>
<organism evidence="1 2">
    <name type="scientific">Colletotrichum incanum</name>
    <name type="common">Soybean anthracnose fungus</name>
    <dbReference type="NCBI Taxonomy" id="1573173"/>
    <lineage>
        <taxon>Eukaryota</taxon>
        <taxon>Fungi</taxon>
        <taxon>Dikarya</taxon>
        <taxon>Ascomycota</taxon>
        <taxon>Pezizomycotina</taxon>
        <taxon>Sordariomycetes</taxon>
        <taxon>Hypocreomycetidae</taxon>
        <taxon>Glomerellales</taxon>
        <taxon>Glomerellaceae</taxon>
        <taxon>Colletotrichum</taxon>
        <taxon>Colletotrichum spaethianum species complex</taxon>
    </lineage>
</organism>
<dbReference type="AlphaFoldDB" id="A0A167ATY4"/>
<sequence length="115" mass="13129">MAGHLNYLQLYSRRLRKLMSWVVNCAYSANWIKKGQKGFQEQFFQLTTVQQEIQLLQAQVRNSAAGKRKAVKVDTNSKFANLSNIRQSYIEADEVEIDTDGSSSSNYPTEDESCI</sequence>
<name>A0A167ATY4_COLIC</name>
<dbReference type="Proteomes" id="UP000076584">
    <property type="component" value="Unassembled WGS sequence"/>
</dbReference>